<accession>A0A8S5M7Z8</accession>
<sequence length="378" mass="41825">MPKIIIRETVEPNSLYTGEEVVVFVPGTCDFVDESVADKNNCVLIERGKDITKIIKAGTSDDGSYLYVSSLLARGLNILYCKIAKEDLVADKVSFLKDKNAYNIRYITSGVYGNMKFTAAAKETSASFTYSTLSALVDIAKERKDCVVLADYEQLATTVKFSDVYTALQTVTTSDNSYAALFSDWGVYSGKTMPPSFFYLMQAASAIDGGDKWSSVAGVKRGTIGSIYATPQHYISKYDLDNTYMQKEGISFNGFTDIRPYGYTIWGDRTLLANTGSLKATSFLSIRLLVCDLAKRVYNTAIYNTFESNSDVTWANYKTPIVELLDQMVADNKLADYRITKITPAPSATIKCKIRLVPIEPVEDFDITIDLTSGSLEE</sequence>
<dbReference type="EMBL" id="BK014839">
    <property type="protein sequence ID" value="DAD78091.1"/>
    <property type="molecule type" value="Genomic_DNA"/>
</dbReference>
<organism evidence="1">
    <name type="scientific">Siphoviridae sp. ctrgt10</name>
    <dbReference type="NCBI Taxonomy" id="2826479"/>
    <lineage>
        <taxon>Viruses</taxon>
        <taxon>Duplodnaviria</taxon>
        <taxon>Heunggongvirae</taxon>
        <taxon>Uroviricota</taxon>
        <taxon>Caudoviricetes</taxon>
    </lineage>
</organism>
<proteinExistence type="predicted"/>
<protein>
    <submittedName>
        <fullName evidence="1">Tail sheath protein</fullName>
    </submittedName>
</protein>
<name>A0A8S5M7Z8_9CAUD</name>
<dbReference type="Gene3D" id="3.40.50.11780">
    <property type="match status" value="1"/>
</dbReference>
<reference evidence="1" key="1">
    <citation type="journal article" date="2021" name="Proc. Natl. Acad. Sci. U.S.A.">
        <title>A Catalog of Tens of Thousands of Viruses from Human Metagenomes Reveals Hidden Associations with Chronic Diseases.</title>
        <authorList>
            <person name="Tisza M.J."/>
            <person name="Buck C.B."/>
        </authorList>
    </citation>
    <scope>NUCLEOTIDE SEQUENCE</scope>
    <source>
        <strain evidence="1">Ctrgt10</strain>
    </source>
</reference>
<evidence type="ECO:0000313" key="1">
    <source>
        <dbReference type="EMBL" id="DAD78091.1"/>
    </source>
</evidence>